<evidence type="ECO:0000259" key="3">
    <source>
        <dbReference type="PROSITE" id="PS50043"/>
    </source>
</evidence>
<dbReference type="PANTHER" id="PTHR45566:SF2">
    <property type="entry name" value="NARL SUBFAMILY"/>
    <property type="match status" value="1"/>
</dbReference>
<name>A0ABS6T5M3_9RHOB</name>
<protein>
    <submittedName>
        <fullName evidence="5">Response regulator transcription factor</fullName>
    </submittedName>
</protein>
<dbReference type="InterPro" id="IPR000792">
    <property type="entry name" value="Tscrpt_reg_LuxR_C"/>
</dbReference>
<evidence type="ECO:0000256" key="1">
    <source>
        <dbReference type="ARBA" id="ARBA00022553"/>
    </source>
</evidence>
<dbReference type="InterPro" id="IPR051015">
    <property type="entry name" value="EvgA-like"/>
</dbReference>
<evidence type="ECO:0000313" key="5">
    <source>
        <dbReference type="EMBL" id="MBV7379841.1"/>
    </source>
</evidence>
<accession>A0ABS6T5M3</accession>
<feature type="domain" description="HTH luxR-type" evidence="3">
    <location>
        <begin position="136"/>
        <end position="201"/>
    </location>
</feature>
<keyword evidence="1 2" id="KW-0597">Phosphoprotein</keyword>
<gene>
    <name evidence="5" type="ORF">KJP28_12985</name>
</gene>
<reference evidence="5 6" key="1">
    <citation type="submission" date="2021-05" db="EMBL/GenBank/DDBJ databases">
        <title>Culturable bacteria isolated from Daya Bay.</title>
        <authorList>
            <person name="Zheng W."/>
            <person name="Yu S."/>
            <person name="Huang Y."/>
        </authorList>
    </citation>
    <scope>NUCLEOTIDE SEQUENCE [LARGE SCALE GENOMIC DNA]</scope>
    <source>
        <strain evidence="5 6">DP4N28-5</strain>
    </source>
</reference>
<dbReference type="RefSeq" id="WP_218393031.1">
    <property type="nucleotide sequence ID" value="NZ_JAHUZE010000003.1"/>
</dbReference>
<dbReference type="InterPro" id="IPR001789">
    <property type="entry name" value="Sig_transdc_resp-reg_receiver"/>
</dbReference>
<dbReference type="Pfam" id="PF00196">
    <property type="entry name" value="GerE"/>
    <property type="match status" value="1"/>
</dbReference>
<feature type="modified residue" description="4-aspartylphosphate" evidence="2">
    <location>
        <position position="53"/>
    </location>
</feature>
<dbReference type="InterPro" id="IPR058245">
    <property type="entry name" value="NreC/VraR/RcsB-like_REC"/>
</dbReference>
<dbReference type="EMBL" id="JAHUZE010000003">
    <property type="protein sequence ID" value="MBV7379841.1"/>
    <property type="molecule type" value="Genomic_DNA"/>
</dbReference>
<comment type="caution">
    <text evidence="5">The sequence shown here is derived from an EMBL/GenBank/DDBJ whole genome shotgun (WGS) entry which is preliminary data.</text>
</comment>
<keyword evidence="6" id="KW-1185">Reference proteome</keyword>
<dbReference type="CDD" id="cd06170">
    <property type="entry name" value="LuxR_C_like"/>
    <property type="match status" value="1"/>
</dbReference>
<dbReference type="SMART" id="SM00421">
    <property type="entry name" value="HTH_LUXR"/>
    <property type="match status" value="1"/>
</dbReference>
<dbReference type="Pfam" id="PF00072">
    <property type="entry name" value="Response_reg"/>
    <property type="match status" value="1"/>
</dbReference>
<feature type="domain" description="Response regulatory" evidence="4">
    <location>
        <begin position="2"/>
        <end position="118"/>
    </location>
</feature>
<proteinExistence type="predicted"/>
<evidence type="ECO:0000313" key="6">
    <source>
        <dbReference type="Proteomes" id="UP000756530"/>
    </source>
</evidence>
<dbReference type="PROSITE" id="PS50043">
    <property type="entry name" value="HTH_LUXR_2"/>
    <property type="match status" value="1"/>
</dbReference>
<sequence>MRILIADDHDLLRDTLVAFLDTVDGFETETAADFPGAMTAMDEGDAFDLVLLDLNMPGMNGFDGLESALAREGDQKVALITGNANRGVAEKALALGAAGFLPKTLSAKSLINAVRFMAMGEQYVPIDFMQAKAEQKHPLAEKLADREMQVLKGLTEGKSNKEIARDLDLTEPTIKLYLKTLYRKIDVNNRTQAALVAREAGLY</sequence>
<dbReference type="PROSITE" id="PS50110">
    <property type="entry name" value="RESPONSE_REGULATORY"/>
    <property type="match status" value="1"/>
</dbReference>
<dbReference type="PANTHER" id="PTHR45566">
    <property type="entry name" value="HTH-TYPE TRANSCRIPTIONAL REGULATOR YHJB-RELATED"/>
    <property type="match status" value="1"/>
</dbReference>
<organism evidence="5 6">
    <name type="scientific">Maritimibacter dapengensis</name>
    <dbReference type="NCBI Taxonomy" id="2836868"/>
    <lineage>
        <taxon>Bacteria</taxon>
        <taxon>Pseudomonadati</taxon>
        <taxon>Pseudomonadota</taxon>
        <taxon>Alphaproteobacteria</taxon>
        <taxon>Rhodobacterales</taxon>
        <taxon>Roseobacteraceae</taxon>
        <taxon>Maritimibacter</taxon>
    </lineage>
</organism>
<evidence type="ECO:0000259" key="4">
    <source>
        <dbReference type="PROSITE" id="PS50110"/>
    </source>
</evidence>
<dbReference type="SMART" id="SM00448">
    <property type="entry name" value="REC"/>
    <property type="match status" value="1"/>
</dbReference>
<dbReference type="CDD" id="cd17535">
    <property type="entry name" value="REC_NarL-like"/>
    <property type="match status" value="1"/>
</dbReference>
<evidence type="ECO:0000256" key="2">
    <source>
        <dbReference type="PROSITE-ProRule" id="PRU00169"/>
    </source>
</evidence>
<dbReference type="Proteomes" id="UP000756530">
    <property type="component" value="Unassembled WGS sequence"/>
</dbReference>